<gene>
    <name evidence="1" type="primary">rIIA-rIIB</name>
    <name evidence="1" type="ORF">RB43ORF001c</name>
</gene>
<dbReference type="GeneID" id="3416392"/>
<evidence type="ECO:0000313" key="1">
    <source>
        <dbReference type="EMBL" id="AAX78523.1"/>
    </source>
</evidence>
<dbReference type="SUPFAM" id="SSF55874">
    <property type="entry name" value="ATPase domain of HSP90 chaperone/DNA topoisomerase II/histidine kinase"/>
    <property type="match status" value="1"/>
</dbReference>
<sequence length="1049" mass="120783">MKLRESQASTVHRVGIESGSRRAFGMRAGKKAFKILSSTIYKYKIRAIIREISCNAIDGHIVAGNMDRFDVQLPTVLDPRFIVRDYGTGLSDYMVNEVFTVYFESTKTDTDDLIGALGLGSKSPFCYTSTFTVESIQDGMKRGYTAYLNEDGEPYIDPLYAVETDEPNGVQVTVPVNVEDIPEWEREAARVYEAFTTIRPRFIGVQLDINWQPTEANNRGIISYKSKHYSGLYARMGNICYPIDLDMFRESLFYCYQNSSYAYILDFPLGSLDFMPSREELSLDKITKKVIMDRLGAINDQYYSELSAEFAKLKTTREKVIWYQNLPTLLQTFVTRDKQFKVGKNTLAELVMHFNSKDLVTSMQIWGYWANVYDGKDCSFERTGSGRRYDAYKSETMRRQDITRMLHPWKQRNLYLLQNDNNAKSVRAYAIGYCMLHKTYRMNFIEYDPNRNQDNLQNFIKNGYYDESEIVYLKTSEMTEELEVYTEDRRRWRATRETIDKDSEPRPKTPTAYRYTVGINGDLNKEDLFLTKAEFVNLESAYALRLYGVDDYSSLSESNNFSMSNIMNNLATVMEISGVRVVYTLRNSLWNKIPDSSMICLDTFLAELFCKTAKEMKPNWYPAFVSKKYRDSVKELYEKLGISLDRMVKNRYDARRYNILNTLDGKVLMQTTEDGETTEAKNPSIRVAQARHEEMEHAMIERVDEQYEIFAKRNPLIARILRNSDGYQIRYILEDKAMTDDYGKINTVEIMRTVKILDDVQKKAVYEGFLTSANKTALAKQFGVSVRTIGRVITEQHAKYEQEESKALPKTDVSSKMIGSESFITLVINGEILTADSTHPNFEKAHALLTKGDIEGVAALLNTKQALKVYSKGNIKIVGHKVLYKDVVFDGGITQRIVREMYNERPYEHLVNFFEKLMQNPSRDAVYQLYGFLVHNDIELADDGDFYAWKRVSEDYKDMATGKFDNSPGAIVKMPRNQVDEDKTKTCSCGLHVAAKSYLPHYGGGRGRVIHVKANPRDVVAIPVDYDNAKMRVCRYQVMTDVTAGFSHY</sequence>
<dbReference type="RefSeq" id="YP_238977.1">
    <property type="nucleotide sequence ID" value="NC_007023.1"/>
</dbReference>
<accession>Q56C47</accession>
<name>Q56C47_9CAUD</name>
<evidence type="ECO:0000313" key="2">
    <source>
        <dbReference type="Proteomes" id="UP000211040"/>
    </source>
</evidence>
<proteinExistence type="predicted"/>
<keyword evidence="2" id="KW-1185">Reference proteome</keyword>
<dbReference type="Proteomes" id="UP000211040">
    <property type="component" value="Genome"/>
</dbReference>
<dbReference type="Gene3D" id="3.30.565.10">
    <property type="entry name" value="Histidine kinase-like ATPase, C-terminal domain"/>
    <property type="match status" value="1"/>
</dbReference>
<reference evidence="1 2" key="1">
    <citation type="submission" date="2005-03" db="EMBL/GenBank/DDBJ databases">
        <authorList>
            <person name="Petrov V.M."/>
            <person name="Nolan J.M."/>
            <person name="Chin D."/>
            <person name="Krisch H.M."/>
            <person name="Karam J.D."/>
        </authorList>
    </citation>
    <scope>NUCLEOTIDE SEQUENCE [LARGE SCALE GENOMIC DNA]</scope>
</reference>
<dbReference type="InterPro" id="IPR036890">
    <property type="entry name" value="HATPase_C_sf"/>
</dbReference>
<dbReference type="EMBL" id="AY967407">
    <property type="protein sequence ID" value="AAX78523.1"/>
    <property type="molecule type" value="Genomic_DNA"/>
</dbReference>
<organism evidence="1 2">
    <name type="scientific">Escherichia phage RB43</name>
    <dbReference type="NCBI Taxonomy" id="2887182"/>
    <lineage>
        <taxon>Viruses</taxon>
        <taxon>Duplodnaviria</taxon>
        <taxon>Heunggongvirae</taxon>
        <taxon>Uroviricota</taxon>
        <taxon>Caudoviricetes</taxon>
        <taxon>Pantevenvirales</taxon>
        <taxon>Straboviridae</taxon>
        <taxon>Pseudotevenvirus</taxon>
        <taxon>Pseudotevenvirus RB43</taxon>
    </lineage>
</organism>
<protein>
    <submittedName>
        <fullName evidence="1">RIIA-RIIB membrane-associated</fullName>
    </submittedName>
</protein>
<dbReference type="KEGG" id="vg:3416392"/>